<evidence type="ECO:0000256" key="5">
    <source>
        <dbReference type="ARBA" id="ARBA00023040"/>
    </source>
</evidence>
<dbReference type="GO" id="GO:0004930">
    <property type="term" value="F:G protein-coupled receptor activity"/>
    <property type="evidence" value="ECO:0007669"/>
    <property type="project" value="UniProtKB-KW"/>
</dbReference>
<dbReference type="GO" id="GO:0005886">
    <property type="term" value="C:plasma membrane"/>
    <property type="evidence" value="ECO:0007669"/>
    <property type="project" value="UniProtKB-SubCell"/>
</dbReference>
<evidence type="ECO:0000313" key="12">
    <source>
        <dbReference type="EMBL" id="VUZ42519.1"/>
    </source>
</evidence>
<name>A0A564Y6C0_HYMDI</name>
<feature type="transmembrane region" description="Helical" evidence="10">
    <location>
        <begin position="517"/>
        <end position="536"/>
    </location>
</feature>
<proteinExistence type="predicted"/>
<evidence type="ECO:0000256" key="7">
    <source>
        <dbReference type="ARBA" id="ARBA00023170"/>
    </source>
</evidence>
<dbReference type="AlphaFoldDB" id="A0A564Y6C0"/>
<keyword evidence="2" id="KW-1003">Cell membrane</keyword>
<dbReference type="PROSITE" id="PS00981">
    <property type="entry name" value="G_PROTEIN_RECEP_F3_3"/>
    <property type="match status" value="1"/>
</dbReference>
<dbReference type="CDD" id="cd15285">
    <property type="entry name" value="7tmC_mGluR_group1"/>
    <property type="match status" value="1"/>
</dbReference>
<keyword evidence="9" id="KW-0807">Transducer</keyword>
<evidence type="ECO:0000256" key="10">
    <source>
        <dbReference type="SAM" id="Phobius"/>
    </source>
</evidence>
<dbReference type="InterPro" id="IPR050726">
    <property type="entry name" value="mGluR"/>
</dbReference>
<dbReference type="PRINTS" id="PR00248">
    <property type="entry name" value="GPCRMGR"/>
</dbReference>
<keyword evidence="13" id="KW-1185">Reference proteome</keyword>
<reference evidence="12 13" key="1">
    <citation type="submission" date="2019-07" db="EMBL/GenBank/DDBJ databases">
        <authorList>
            <person name="Jastrzebski P J."/>
            <person name="Paukszto L."/>
            <person name="Jastrzebski P J."/>
        </authorList>
    </citation>
    <scope>NUCLEOTIDE SEQUENCE [LARGE SCALE GENOMIC DNA]</scope>
    <source>
        <strain evidence="12 13">WMS-il1</strain>
    </source>
</reference>
<comment type="subcellular location">
    <subcellularLocation>
        <location evidence="1">Cell membrane</location>
        <topology evidence="1">Multi-pass membrane protein</topology>
    </subcellularLocation>
</comment>
<dbReference type="InterPro" id="IPR000337">
    <property type="entry name" value="GPCR_3"/>
</dbReference>
<dbReference type="SUPFAM" id="SSF53822">
    <property type="entry name" value="Periplasmic binding protein-like I"/>
    <property type="match status" value="1"/>
</dbReference>
<dbReference type="InterPro" id="IPR017979">
    <property type="entry name" value="GPCR_3_CS"/>
</dbReference>
<keyword evidence="4 10" id="KW-1133">Transmembrane helix</keyword>
<dbReference type="InterPro" id="IPR017978">
    <property type="entry name" value="GPCR_3_C"/>
</dbReference>
<evidence type="ECO:0000313" key="13">
    <source>
        <dbReference type="Proteomes" id="UP000321570"/>
    </source>
</evidence>
<dbReference type="Proteomes" id="UP000321570">
    <property type="component" value="Unassembled WGS sequence"/>
</dbReference>
<feature type="transmembrane region" description="Helical" evidence="10">
    <location>
        <begin position="468"/>
        <end position="490"/>
    </location>
</feature>
<keyword evidence="8" id="KW-0325">Glycoprotein</keyword>
<evidence type="ECO:0000256" key="1">
    <source>
        <dbReference type="ARBA" id="ARBA00004651"/>
    </source>
</evidence>
<feature type="transmembrane region" description="Helical" evidence="10">
    <location>
        <begin position="393"/>
        <end position="414"/>
    </location>
</feature>
<dbReference type="Pfam" id="PF01094">
    <property type="entry name" value="ANF_receptor"/>
    <property type="match status" value="1"/>
</dbReference>
<accession>A0A564Y6C0</accession>
<dbReference type="Gene3D" id="3.40.50.2300">
    <property type="match status" value="1"/>
</dbReference>
<sequence>ERSIDNKETDAAFLRLAEDIFNAQRKAKVVICFCQGETVGGLLKAMDSLKLHEMGYALIGTDGWSDRSDILGPVINYTTGERAYSRIARGSLSIKLHSPRVEDFDEYFTSLIPQTHRTINPWFPEFWEQKFNCRFNSTAGDKRRQCTGEESMKNSPFDQDNKLSLLNLAIYVLALALHQVQEIVCGVGRPGACPGLLPINGTLLWHELLKVTYTDRNNDKISFDENGDPSASYDLMNYQHTIDEDGKEVYKYVQIGRWRGGRLYTIDPDYIQFHNEFENASGPVDSFCSEPCGPWESKILKDKSKTCCWICQPCKPNEWKTTNETCEPCELGFKPKENKAGCEPIIPYYTHWTDPTCLTGIILACVGGILTVLILIVFIIHRDTAVVKASTRELMWIILLATLLAHASVATILLRPSVVTCALQRSLPALAFTTIYGALVTKTNRIARILEGSKRILLKKQRFLSTSAQLVITGALLAVEILAVTIMFILEPPKDTLRYSEDKIRARICCDTTKRGTVIPLTFPIFLIAVCTIYAIKTRNLPQNFNEAKFIGFTMYTTCVLWLAVIPVYLSGYETEMVLT</sequence>
<keyword evidence="6 10" id="KW-0472">Membrane</keyword>
<feature type="non-terminal residue" evidence="12">
    <location>
        <position position="1"/>
    </location>
</feature>
<feature type="domain" description="G-protein coupled receptors family 3 profile" evidence="11">
    <location>
        <begin position="356"/>
        <end position="580"/>
    </location>
</feature>
<protein>
    <recommendedName>
        <fullName evidence="11">G-protein coupled receptors family 3 profile domain-containing protein</fullName>
    </recommendedName>
</protein>
<evidence type="ECO:0000256" key="3">
    <source>
        <dbReference type="ARBA" id="ARBA00022692"/>
    </source>
</evidence>
<keyword evidence="5" id="KW-0297">G-protein coupled receptor</keyword>
<dbReference type="InterPro" id="IPR038550">
    <property type="entry name" value="GPCR_3_9-Cys_sf"/>
</dbReference>
<dbReference type="InterPro" id="IPR001828">
    <property type="entry name" value="ANF_lig-bd_rcpt"/>
</dbReference>
<keyword evidence="3 10" id="KW-0812">Transmembrane</keyword>
<dbReference type="PROSITE" id="PS50259">
    <property type="entry name" value="G_PROTEIN_RECEP_F3_4"/>
    <property type="match status" value="1"/>
</dbReference>
<dbReference type="Pfam" id="PF00003">
    <property type="entry name" value="7tm_3"/>
    <property type="match status" value="1"/>
</dbReference>
<evidence type="ECO:0000256" key="2">
    <source>
        <dbReference type="ARBA" id="ARBA00022475"/>
    </source>
</evidence>
<evidence type="ECO:0000259" key="11">
    <source>
        <dbReference type="PROSITE" id="PS50259"/>
    </source>
</evidence>
<evidence type="ECO:0000256" key="9">
    <source>
        <dbReference type="ARBA" id="ARBA00023224"/>
    </source>
</evidence>
<keyword evidence="7" id="KW-0675">Receptor</keyword>
<evidence type="ECO:0000256" key="8">
    <source>
        <dbReference type="ARBA" id="ARBA00023180"/>
    </source>
</evidence>
<dbReference type="Gene3D" id="2.10.50.30">
    <property type="entry name" value="GPCR, family 3, nine cysteines domain"/>
    <property type="match status" value="1"/>
</dbReference>
<gene>
    <name evidence="12" type="ORF">WMSIL1_LOCUS3237</name>
</gene>
<evidence type="ECO:0000256" key="6">
    <source>
        <dbReference type="ARBA" id="ARBA00023136"/>
    </source>
</evidence>
<feature type="transmembrane region" description="Helical" evidence="10">
    <location>
        <begin position="548"/>
        <end position="570"/>
    </location>
</feature>
<feature type="transmembrane region" description="Helical" evidence="10">
    <location>
        <begin position="358"/>
        <end position="381"/>
    </location>
</feature>
<feature type="non-terminal residue" evidence="12">
    <location>
        <position position="580"/>
    </location>
</feature>
<evidence type="ECO:0000256" key="4">
    <source>
        <dbReference type="ARBA" id="ARBA00022989"/>
    </source>
</evidence>
<organism evidence="12 13">
    <name type="scientific">Hymenolepis diminuta</name>
    <name type="common">Rat tapeworm</name>
    <dbReference type="NCBI Taxonomy" id="6216"/>
    <lineage>
        <taxon>Eukaryota</taxon>
        <taxon>Metazoa</taxon>
        <taxon>Spiralia</taxon>
        <taxon>Lophotrochozoa</taxon>
        <taxon>Platyhelminthes</taxon>
        <taxon>Cestoda</taxon>
        <taxon>Eucestoda</taxon>
        <taxon>Cyclophyllidea</taxon>
        <taxon>Hymenolepididae</taxon>
        <taxon>Hymenolepis</taxon>
    </lineage>
</organism>
<dbReference type="EMBL" id="CABIJS010000089">
    <property type="protein sequence ID" value="VUZ42519.1"/>
    <property type="molecule type" value="Genomic_DNA"/>
</dbReference>
<dbReference type="InterPro" id="IPR028082">
    <property type="entry name" value="Peripla_BP_I"/>
</dbReference>
<dbReference type="PANTHER" id="PTHR24060">
    <property type="entry name" value="METABOTROPIC GLUTAMATE RECEPTOR"/>
    <property type="match status" value="1"/>
</dbReference>